<evidence type="ECO:0000313" key="3">
    <source>
        <dbReference type="Proteomes" id="UP000199754"/>
    </source>
</evidence>
<dbReference type="EMBL" id="CP022415">
    <property type="protein sequence ID" value="ASM73137.1"/>
    <property type="molecule type" value="Genomic_DNA"/>
</dbReference>
<dbReference type="KEGG" id="spse:SULPSESMR1_02340"/>
<evidence type="ECO:0000256" key="1">
    <source>
        <dbReference type="SAM" id="MobiDB-lite"/>
    </source>
</evidence>
<protein>
    <submittedName>
        <fullName evidence="2">Uncharacterized protein</fullName>
    </submittedName>
</protein>
<sequence length="107" mass="10746">MTQNHLHCAVPAGASGGSLSGKMKTLPHLGITPPPGTNSGLTHAAGQRGFTLRAAQLSSLPRGITLRPSGLTMSESFPSSSCRSNSTGVRGCEPPGPTLDVRALGGA</sequence>
<feature type="compositionally biased region" description="Polar residues" evidence="1">
    <location>
        <begin position="71"/>
        <end position="88"/>
    </location>
</feature>
<accession>A0A221K2S1</accession>
<evidence type="ECO:0000313" key="2">
    <source>
        <dbReference type="EMBL" id="ASM73137.1"/>
    </source>
</evidence>
<gene>
    <name evidence="2" type="ORF">SULPSESMR1_02340</name>
</gene>
<feature type="region of interest" description="Disordered" evidence="1">
    <location>
        <begin position="1"/>
        <end position="44"/>
    </location>
</feature>
<reference evidence="2 3" key="1">
    <citation type="submission" date="2017-07" db="EMBL/GenBank/DDBJ databases">
        <title>Genome Sequence of Sulfitobacter pseudonitzschiae Strain SMR1 Isolated from a culture of the Diatom Skeletonema marinoi.</title>
        <authorList>
            <person name="Topel M."/>
            <person name="Pinder M.I.M."/>
            <person name="Johansson O.N."/>
            <person name="Kourtchenko O."/>
            <person name="Godhe A."/>
            <person name="Clarke A.K."/>
        </authorList>
    </citation>
    <scope>NUCLEOTIDE SEQUENCE [LARGE SCALE GENOMIC DNA]</scope>
    <source>
        <strain evidence="2 3">SMR1</strain>
    </source>
</reference>
<feature type="region of interest" description="Disordered" evidence="1">
    <location>
        <begin position="61"/>
        <end position="107"/>
    </location>
</feature>
<organism evidence="2 3">
    <name type="scientific">Pseudosulfitobacter pseudonitzschiae</name>
    <dbReference type="NCBI Taxonomy" id="1402135"/>
    <lineage>
        <taxon>Bacteria</taxon>
        <taxon>Pseudomonadati</taxon>
        <taxon>Pseudomonadota</taxon>
        <taxon>Alphaproteobacteria</taxon>
        <taxon>Rhodobacterales</taxon>
        <taxon>Roseobacteraceae</taxon>
        <taxon>Pseudosulfitobacter</taxon>
    </lineage>
</organism>
<dbReference type="Proteomes" id="UP000199754">
    <property type="component" value="Chromosome"/>
</dbReference>
<keyword evidence="3" id="KW-1185">Reference proteome</keyword>
<dbReference type="AlphaFoldDB" id="A0A221K2S1"/>
<proteinExistence type="predicted"/>
<name>A0A221K2S1_9RHOB</name>